<proteinExistence type="predicted"/>
<evidence type="ECO:0000256" key="1">
    <source>
        <dbReference type="SAM" id="Phobius"/>
    </source>
</evidence>
<reference evidence="2 3" key="1">
    <citation type="journal article" date="2019" name="Nat. Med.">
        <title>A library of human gut bacterial isolates paired with longitudinal multiomics data enables mechanistic microbiome research.</title>
        <authorList>
            <person name="Poyet M."/>
            <person name="Groussin M."/>
            <person name="Gibbons S.M."/>
            <person name="Avila-Pacheco J."/>
            <person name="Jiang X."/>
            <person name="Kearney S.M."/>
            <person name="Perrotta A.R."/>
            <person name="Berdy B."/>
            <person name="Zhao S."/>
            <person name="Lieberman T.D."/>
            <person name="Swanson P.K."/>
            <person name="Smith M."/>
            <person name="Roesemann S."/>
            <person name="Alexander J.E."/>
            <person name="Rich S.A."/>
            <person name="Livny J."/>
            <person name="Vlamakis H."/>
            <person name="Clish C."/>
            <person name="Bullock K."/>
            <person name="Deik A."/>
            <person name="Scott J."/>
            <person name="Pierce K.A."/>
            <person name="Xavier R.J."/>
            <person name="Alm E.J."/>
        </authorList>
    </citation>
    <scope>NUCLEOTIDE SEQUENCE [LARGE SCALE GENOMIC DNA]</scope>
    <source>
        <strain evidence="2 3">BIOML-A2</strain>
    </source>
</reference>
<feature type="transmembrane region" description="Helical" evidence="1">
    <location>
        <begin position="43"/>
        <end position="60"/>
    </location>
</feature>
<dbReference type="Proteomes" id="UP000429211">
    <property type="component" value="Unassembled WGS sequence"/>
</dbReference>
<keyword evidence="1" id="KW-0472">Membrane</keyword>
<dbReference type="EMBL" id="WDPD01000007">
    <property type="protein sequence ID" value="KAB7460379.1"/>
    <property type="molecule type" value="Genomic_DNA"/>
</dbReference>
<keyword evidence="1" id="KW-0812">Transmembrane</keyword>
<keyword evidence="1" id="KW-1133">Transmembrane helix</keyword>
<feature type="transmembrane region" description="Helical" evidence="1">
    <location>
        <begin position="66"/>
        <end position="83"/>
    </location>
</feature>
<dbReference type="AlphaFoldDB" id="A0A7J5TGQ9"/>
<protein>
    <submittedName>
        <fullName evidence="2">Uncharacterized protein</fullName>
    </submittedName>
</protein>
<organism evidence="2 3">
    <name type="scientific">Bifidobacterium dentium</name>
    <dbReference type="NCBI Taxonomy" id="1689"/>
    <lineage>
        <taxon>Bacteria</taxon>
        <taxon>Bacillati</taxon>
        <taxon>Actinomycetota</taxon>
        <taxon>Actinomycetes</taxon>
        <taxon>Bifidobacteriales</taxon>
        <taxon>Bifidobacteriaceae</taxon>
        <taxon>Bifidobacterium</taxon>
    </lineage>
</organism>
<gene>
    <name evidence="2" type="ORF">GBB04_07540</name>
</gene>
<comment type="caution">
    <text evidence="2">The sequence shown here is derived from an EMBL/GenBank/DDBJ whole genome shotgun (WGS) entry which is preliminary data.</text>
</comment>
<name>A0A7J5TGQ9_9BIFI</name>
<feature type="transmembrane region" description="Helical" evidence="1">
    <location>
        <begin position="6"/>
        <end position="31"/>
    </location>
</feature>
<evidence type="ECO:0000313" key="2">
    <source>
        <dbReference type="EMBL" id="KAB7460379.1"/>
    </source>
</evidence>
<accession>A0A7J5TGQ9</accession>
<evidence type="ECO:0000313" key="3">
    <source>
        <dbReference type="Proteomes" id="UP000429211"/>
    </source>
</evidence>
<sequence length="111" mass="12358">MLMTSPLSIAMAVVLGIICLASGLLLGAMPMQNSKMTERQRRVSSLLCFIIAIVYIVLLFSGQDLATWTMLGGIFAGFGIGKIPPVHNFLVSKWDFLKPYEPKKSKQRRRK</sequence>